<evidence type="ECO:0000313" key="1">
    <source>
        <dbReference type="EMBL" id="SFU63020.1"/>
    </source>
</evidence>
<organism evidence="1 2">
    <name type="scientific">Nitrosospira multiformis</name>
    <dbReference type="NCBI Taxonomy" id="1231"/>
    <lineage>
        <taxon>Bacteria</taxon>
        <taxon>Pseudomonadati</taxon>
        <taxon>Pseudomonadota</taxon>
        <taxon>Betaproteobacteria</taxon>
        <taxon>Nitrosomonadales</taxon>
        <taxon>Nitrosomonadaceae</taxon>
        <taxon>Nitrosospira</taxon>
    </lineage>
</organism>
<dbReference type="AlphaFoldDB" id="A0A1I7HQS2"/>
<sequence length="80" mass="9434">MLRRVGFNLIDLMRGTSSIALLRELESIQFESSMAIQQRQKQLLDDYFSAIRAYLPLYAEYRSFEELPIIDKAFANRNQE</sequence>
<reference evidence="2" key="1">
    <citation type="submission" date="2016-10" db="EMBL/GenBank/DDBJ databases">
        <authorList>
            <person name="Varghese N."/>
            <person name="Submissions S."/>
        </authorList>
    </citation>
    <scope>NUCLEOTIDE SEQUENCE [LARGE SCALE GENOMIC DNA]</scope>
    <source>
        <strain evidence="2">Nl14</strain>
    </source>
</reference>
<accession>A0A1I7HQS2</accession>
<dbReference type="EMBL" id="FPBZ01000011">
    <property type="protein sequence ID" value="SFU63020.1"/>
    <property type="molecule type" value="Genomic_DNA"/>
</dbReference>
<name>A0A1I7HQS2_9PROT</name>
<proteinExistence type="predicted"/>
<evidence type="ECO:0000313" key="2">
    <source>
        <dbReference type="Proteomes" id="UP000182649"/>
    </source>
</evidence>
<protein>
    <submittedName>
        <fullName evidence="1">Uncharacterized protein</fullName>
    </submittedName>
</protein>
<gene>
    <name evidence="1" type="ORF">SAMN05216417_11117</name>
</gene>
<dbReference type="Proteomes" id="UP000182649">
    <property type="component" value="Unassembled WGS sequence"/>
</dbReference>
<dbReference type="RefSeq" id="WP_074975100.1">
    <property type="nucleotide sequence ID" value="NZ_FPBZ01000011.1"/>
</dbReference>